<feature type="domain" description="Methyltransferase small" evidence="6">
    <location>
        <begin position="135"/>
        <end position="219"/>
    </location>
</feature>
<dbReference type="Pfam" id="PF17827">
    <property type="entry name" value="PrmC_N"/>
    <property type="match status" value="1"/>
</dbReference>
<dbReference type="Gene3D" id="3.40.50.150">
    <property type="entry name" value="Vaccinia Virus protein VP39"/>
    <property type="match status" value="1"/>
</dbReference>
<keyword evidence="4" id="KW-0949">S-adenosyl-L-methionine</keyword>
<dbReference type="Proteomes" id="UP000683507">
    <property type="component" value="Chromosome"/>
</dbReference>
<feature type="domain" description="Release factor glutamine methyltransferase N-terminal" evidence="7">
    <location>
        <begin position="50"/>
        <end position="98"/>
    </location>
</feature>
<dbReference type="InterPro" id="IPR002052">
    <property type="entry name" value="DNA_methylase_N6_adenine_CS"/>
</dbReference>
<evidence type="ECO:0000256" key="4">
    <source>
        <dbReference type="ARBA" id="ARBA00022691"/>
    </source>
</evidence>
<evidence type="ECO:0000256" key="5">
    <source>
        <dbReference type="ARBA" id="ARBA00048391"/>
    </source>
</evidence>
<dbReference type="InterPro" id="IPR050320">
    <property type="entry name" value="N5-glutamine_MTase"/>
</dbReference>
<dbReference type="GO" id="GO:0003676">
    <property type="term" value="F:nucleic acid binding"/>
    <property type="evidence" value="ECO:0007669"/>
    <property type="project" value="InterPro"/>
</dbReference>
<dbReference type="InterPro" id="IPR019874">
    <property type="entry name" value="RF_methyltr_PrmC"/>
</dbReference>
<dbReference type="GO" id="GO:0032259">
    <property type="term" value="P:methylation"/>
    <property type="evidence" value="ECO:0007669"/>
    <property type="project" value="UniProtKB-KW"/>
</dbReference>
<evidence type="ECO:0000256" key="2">
    <source>
        <dbReference type="ARBA" id="ARBA00022603"/>
    </source>
</evidence>
<evidence type="ECO:0000259" key="7">
    <source>
        <dbReference type="Pfam" id="PF17827"/>
    </source>
</evidence>
<dbReference type="NCBIfam" id="TIGR00536">
    <property type="entry name" value="hemK_fam"/>
    <property type="match status" value="1"/>
</dbReference>
<dbReference type="KEGG" id="ptan:CRYO30217_00476"/>
<dbReference type="PROSITE" id="PS00092">
    <property type="entry name" value="N6_MTASE"/>
    <property type="match status" value="1"/>
</dbReference>
<dbReference type="SUPFAM" id="SSF53335">
    <property type="entry name" value="S-adenosyl-L-methionine-dependent methyltransferases"/>
    <property type="match status" value="1"/>
</dbReference>
<evidence type="ECO:0000256" key="1">
    <source>
        <dbReference type="ARBA" id="ARBA00012771"/>
    </source>
</evidence>
<dbReference type="RefSeq" id="WP_258540708.1">
    <property type="nucleotide sequence ID" value="NZ_OU015584.1"/>
</dbReference>
<dbReference type="PANTHER" id="PTHR18895">
    <property type="entry name" value="HEMK METHYLTRANSFERASE"/>
    <property type="match status" value="1"/>
</dbReference>
<dbReference type="EMBL" id="OU015584">
    <property type="protein sequence ID" value="CAG5077761.1"/>
    <property type="molecule type" value="Genomic_DNA"/>
</dbReference>
<dbReference type="CDD" id="cd02440">
    <property type="entry name" value="AdoMet_MTases"/>
    <property type="match status" value="1"/>
</dbReference>
<dbReference type="Pfam" id="PF05175">
    <property type="entry name" value="MTS"/>
    <property type="match status" value="1"/>
</dbReference>
<dbReference type="InterPro" id="IPR004556">
    <property type="entry name" value="HemK-like"/>
</dbReference>
<sequence length="305" mass="34556">MPNVNEITLISSYLFVNMFVQINTLQAVKEYFEEGLASVYSSNEITTLFEITCEHFMGWNKLEQKMKLDAKLSESELLDFHFTLKRLRNSEPIQYILGEAPFYGLNLKVSSATLIPRPETEELVGLIIRNISPIATVIDIGTGTGCIPIAINHQLPNTQVFATDISEEALKIATENSRNSTTKISFARHDILHQNDLPESFPEQFDVMISNPPYVKKIEQLNMQKSVLNYEPHLALFVDDDDPLVFYHAIAQLAANKLKKGGTLYFEINQYLGLETKQLVEGMGFTNVTIVKDINSNDRILYAEK</sequence>
<keyword evidence="9" id="KW-1185">Reference proteome</keyword>
<keyword evidence="2 8" id="KW-0489">Methyltransferase</keyword>
<evidence type="ECO:0000256" key="3">
    <source>
        <dbReference type="ARBA" id="ARBA00022679"/>
    </source>
</evidence>
<dbReference type="AlphaFoldDB" id="A0A916N9R2"/>
<protein>
    <recommendedName>
        <fullName evidence="1">peptide chain release factor N(5)-glutamine methyltransferase</fullName>
        <ecNumber evidence="1">2.1.1.297</ecNumber>
    </recommendedName>
</protein>
<gene>
    <name evidence="8" type="primary">prmC_1</name>
    <name evidence="8" type="ORF">CRYO30217_00476</name>
</gene>
<organism evidence="8 9">
    <name type="scientific">Parvicella tangerina</name>
    <dbReference type="NCBI Taxonomy" id="2829795"/>
    <lineage>
        <taxon>Bacteria</taxon>
        <taxon>Pseudomonadati</taxon>
        <taxon>Bacteroidota</taxon>
        <taxon>Flavobacteriia</taxon>
        <taxon>Flavobacteriales</taxon>
        <taxon>Parvicellaceae</taxon>
        <taxon>Parvicella</taxon>
    </lineage>
</organism>
<reference evidence="8" key="1">
    <citation type="submission" date="2021-04" db="EMBL/GenBank/DDBJ databases">
        <authorList>
            <person name="Rodrigo-Torres L."/>
            <person name="Arahal R. D."/>
            <person name="Lucena T."/>
        </authorList>
    </citation>
    <scope>NUCLEOTIDE SEQUENCE</scope>
    <source>
        <strain evidence="8">AS29M-1</strain>
    </source>
</reference>
<evidence type="ECO:0000313" key="9">
    <source>
        <dbReference type="Proteomes" id="UP000683507"/>
    </source>
</evidence>
<dbReference type="InterPro" id="IPR040758">
    <property type="entry name" value="PrmC_N"/>
</dbReference>
<dbReference type="NCBIfam" id="TIGR03534">
    <property type="entry name" value="RF_mod_PrmC"/>
    <property type="match status" value="1"/>
</dbReference>
<dbReference type="EC" id="2.1.1.297" evidence="1"/>
<dbReference type="InterPro" id="IPR007848">
    <property type="entry name" value="Small_mtfrase_dom"/>
</dbReference>
<dbReference type="Gene3D" id="1.10.8.10">
    <property type="entry name" value="DNA helicase RuvA subunit, C-terminal domain"/>
    <property type="match status" value="1"/>
</dbReference>
<dbReference type="PANTHER" id="PTHR18895:SF74">
    <property type="entry name" value="MTRF1L RELEASE FACTOR GLUTAMINE METHYLTRANSFERASE"/>
    <property type="match status" value="1"/>
</dbReference>
<evidence type="ECO:0000313" key="8">
    <source>
        <dbReference type="EMBL" id="CAG5077761.1"/>
    </source>
</evidence>
<name>A0A916N9R2_9FLAO</name>
<comment type="catalytic activity">
    <reaction evidence="5">
        <text>L-glutaminyl-[peptide chain release factor] + S-adenosyl-L-methionine = N(5)-methyl-L-glutaminyl-[peptide chain release factor] + S-adenosyl-L-homocysteine + H(+)</text>
        <dbReference type="Rhea" id="RHEA:42896"/>
        <dbReference type="Rhea" id="RHEA-COMP:10271"/>
        <dbReference type="Rhea" id="RHEA-COMP:10272"/>
        <dbReference type="ChEBI" id="CHEBI:15378"/>
        <dbReference type="ChEBI" id="CHEBI:30011"/>
        <dbReference type="ChEBI" id="CHEBI:57856"/>
        <dbReference type="ChEBI" id="CHEBI:59789"/>
        <dbReference type="ChEBI" id="CHEBI:61891"/>
        <dbReference type="EC" id="2.1.1.297"/>
    </reaction>
</comment>
<proteinExistence type="predicted"/>
<keyword evidence="3 8" id="KW-0808">Transferase</keyword>
<evidence type="ECO:0000259" key="6">
    <source>
        <dbReference type="Pfam" id="PF05175"/>
    </source>
</evidence>
<dbReference type="InterPro" id="IPR029063">
    <property type="entry name" value="SAM-dependent_MTases_sf"/>
</dbReference>
<dbReference type="GO" id="GO:0102559">
    <property type="term" value="F:peptide chain release factor N(5)-glutamine methyltransferase activity"/>
    <property type="evidence" value="ECO:0007669"/>
    <property type="project" value="UniProtKB-EC"/>
</dbReference>
<accession>A0A916N9R2</accession>